<evidence type="ECO:0000313" key="6">
    <source>
        <dbReference type="EMBL" id="PYE77903.1"/>
    </source>
</evidence>
<evidence type="ECO:0000313" key="7">
    <source>
        <dbReference type="Proteomes" id="UP000247540"/>
    </source>
</evidence>
<feature type="domain" description="Carbohydrate kinase PfkB" evidence="5">
    <location>
        <begin position="16"/>
        <end position="300"/>
    </location>
</feature>
<dbReference type="GO" id="GO:0006796">
    <property type="term" value="P:phosphate-containing compound metabolic process"/>
    <property type="evidence" value="ECO:0007669"/>
    <property type="project" value="UniProtKB-ARBA"/>
</dbReference>
<evidence type="ECO:0000256" key="1">
    <source>
        <dbReference type="ARBA" id="ARBA00010688"/>
    </source>
</evidence>
<dbReference type="RefSeq" id="WP_110465639.1">
    <property type="nucleotide sequence ID" value="NZ_JAMOFZ010000011.1"/>
</dbReference>
<accession>A0A318SGF1</accession>
<dbReference type="PANTHER" id="PTHR10584">
    <property type="entry name" value="SUGAR KINASE"/>
    <property type="match status" value="1"/>
</dbReference>
<dbReference type="PANTHER" id="PTHR10584:SF166">
    <property type="entry name" value="RIBOKINASE"/>
    <property type="match status" value="1"/>
</dbReference>
<name>A0A318SGF1_9BURK</name>
<dbReference type="InterPro" id="IPR002173">
    <property type="entry name" value="Carboh/pur_kinase_PfkB_CS"/>
</dbReference>
<sequence length="313" mass="32676">MVPHLFSAAGSRPYDLTVLGDPCMDFFFTAPRLPLTGEKCLGRMPGSFSGGSETNMACAASRLGLRVALCGHVGDDRHADHLLEDLQLFGIDSAHVMRLPGTASASAMVFIAVDGEKSLIYSPLSPAPVLGERLAGLIGQSGVFFSAPYELTRFLAYSDIARGAGTDVAVDLEPAMVADQAAYHRLLRGADLVFCNADSFHRLNGISANVDNMRALLAFGPRLIVVTLGDQGALCVGREAVASHPGFRRPAVDTTGAGDCFAGAFLACALRGAGLDQALTYACAAASFTVSSIGARSAYPQPHEVSGLLLQSP</sequence>
<gene>
    <name evidence="6" type="ORF">DFQ15_11147</name>
</gene>
<comment type="caution">
    <text evidence="6">The sequence shown here is derived from an EMBL/GenBank/DDBJ whole genome shotgun (WGS) entry which is preliminary data.</text>
</comment>
<dbReference type="SUPFAM" id="SSF53613">
    <property type="entry name" value="Ribokinase-like"/>
    <property type="match status" value="1"/>
</dbReference>
<dbReference type="InterPro" id="IPR011611">
    <property type="entry name" value="PfkB_dom"/>
</dbReference>
<reference evidence="6 7" key="1">
    <citation type="submission" date="2018-06" db="EMBL/GenBank/DDBJ databases">
        <title>Genomic Encyclopedia of Type Strains, Phase III (KMG-III): the genomes of soil and plant-associated and newly described type strains.</title>
        <authorList>
            <person name="Whitman W."/>
        </authorList>
    </citation>
    <scope>NUCLEOTIDE SEQUENCE [LARGE SCALE GENOMIC DNA]</scope>
    <source>
        <strain evidence="6 7">CECT 7646</strain>
    </source>
</reference>
<dbReference type="InterPro" id="IPR002139">
    <property type="entry name" value="Ribo/fructo_kinase"/>
</dbReference>
<dbReference type="Pfam" id="PF00294">
    <property type="entry name" value="PfkB"/>
    <property type="match status" value="1"/>
</dbReference>
<comment type="similarity">
    <text evidence="1 4">Belongs to the carbohydrate kinase PfkB family.</text>
</comment>
<keyword evidence="2 4" id="KW-0808">Transferase</keyword>
<dbReference type="InterPro" id="IPR029056">
    <property type="entry name" value="Ribokinase-like"/>
</dbReference>
<dbReference type="AlphaFoldDB" id="A0A318SGF1"/>
<evidence type="ECO:0000256" key="3">
    <source>
        <dbReference type="ARBA" id="ARBA00022777"/>
    </source>
</evidence>
<dbReference type="PROSITE" id="PS00584">
    <property type="entry name" value="PFKB_KINASES_2"/>
    <property type="match status" value="1"/>
</dbReference>
<organism evidence="6 7">
    <name type="scientific">Xylophilus ampelinus</name>
    <dbReference type="NCBI Taxonomy" id="54067"/>
    <lineage>
        <taxon>Bacteria</taxon>
        <taxon>Pseudomonadati</taxon>
        <taxon>Pseudomonadota</taxon>
        <taxon>Betaproteobacteria</taxon>
        <taxon>Burkholderiales</taxon>
        <taxon>Xylophilus</taxon>
    </lineage>
</organism>
<dbReference type="EMBL" id="QJTC01000011">
    <property type="protein sequence ID" value="PYE77903.1"/>
    <property type="molecule type" value="Genomic_DNA"/>
</dbReference>
<evidence type="ECO:0000256" key="4">
    <source>
        <dbReference type="RuleBase" id="RU003704"/>
    </source>
</evidence>
<dbReference type="PRINTS" id="PR00990">
    <property type="entry name" value="RIBOKINASE"/>
</dbReference>
<evidence type="ECO:0000256" key="2">
    <source>
        <dbReference type="ARBA" id="ARBA00022679"/>
    </source>
</evidence>
<dbReference type="OrthoDB" id="9795789at2"/>
<keyword evidence="3 4" id="KW-0418">Kinase</keyword>
<protein>
    <submittedName>
        <fullName evidence="6">Ribokinase</fullName>
    </submittedName>
</protein>
<keyword evidence="7" id="KW-1185">Reference proteome</keyword>
<dbReference type="Gene3D" id="3.40.1190.20">
    <property type="match status" value="1"/>
</dbReference>
<evidence type="ECO:0000259" key="5">
    <source>
        <dbReference type="Pfam" id="PF00294"/>
    </source>
</evidence>
<proteinExistence type="inferred from homology"/>
<dbReference type="Proteomes" id="UP000247540">
    <property type="component" value="Unassembled WGS sequence"/>
</dbReference>
<dbReference type="GO" id="GO:0016301">
    <property type="term" value="F:kinase activity"/>
    <property type="evidence" value="ECO:0007669"/>
    <property type="project" value="UniProtKB-KW"/>
</dbReference>